<dbReference type="GO" id="GO:0003677">
    <property type="term" value="F:DNA binding"/>
    <property type="evidence" value="ECO:0007669"/>
    <property type="project" value="UniProtKB-KW"/>
</dbReference>
<dbReference type="Pfam" id="PF00196">
    <property type="entry name" value="GerE"/>
    <property type="match status" value="1"/>
</dbReference>
<keyword evidence="6" id="KW-1185">Reference proteome</keyword>
<evidence type="ECO:0000256" key="3">
    <source>
        <dbReference type="ARBA" id="ARBA00023163"/>
    </source>
</evidence>
<keyword evidence="3" id="KW-0804">Transcription</keyword>
<dbReference type="RefSeq" id="WP_354445287.1">
    <property type="nucleotide sequence ID" value="NZ_JBEPSH010000006.1"/>
</dbReference>
<gene>
    <name evidence="5" type="ORF">ABIE13_003345</name>
</gene>
<feature type="domain" description="HTH luxR-type" evidence="4">
    <location>
        <begin position="261"/>
        <end position="326"/>
    </location>
</feature>
<comment type="caution">
    <text evidence="5">The sequence shown here is derived from an EMBL/GenBank/DDBJ whole genome shotgun (WGS) entry which is preliminary data.</text>
</comment>
<dbReference type="PROSITE" id="PS50043">
    <property type="entry name" value="HTH_LUXR_2"/>
    <property type="match status" value="1"/>
</dbReference>
<name>A0ABV2QB32_9BURK</name>
<dbReference type="CDD" id="cd06170">
    <property type="entry name" value="LuxR_C_like"/>
    <property type="match status" value="1"/>
</dbReference>
<dbReference type="SUPFAM" id="SSF46894">
    <property type="entry name" value="C-terminal effector domain of the bipartite response regulators"/>
    <property type="match status" value="1"/>
</dbReference>
<keyword evidence="1" id="KW-0805">Transcription regulation</keyword>
<dbReference type="EMBL" id="JBEPSH010000006">
    <property type="protein sequence ID" value="MET4578229.1"/>
    <property type="molecule type" value="Genomic_DNA"/>
</dbReference>
<dbReference type="InterPro" id="IPR036388">
    <property type="entry name" value="WH-like_DNA-bd_sf"/>
</dbReference>
<dbReference type="Proteomes" id="UP001549320">
    <property type="component" value="Unassembled WGS sequence"/>
</dbReference>
<dbReference type="InterPro" id="IPR016032">
    <property type="entry name" value="Sig_transdc_resp-reg_C-effctor"/>
</dbReference>
<dbReference type="PANTHER" id="PTHR44688:SF16">
    <property type="entry name" value="DNA-BINDING TRANSCRIPTIONAL ACTIVATOR DEVR_DOSR"/>
    <property type="match status" value="1"/>
</dbReference>
<evidence type="ECO:0000313" key="5">
    <source>
        <dbReference type="EMBL" id="MET4578229.1"/>
    </source>
</evidence>
<evidence type="ECO:0000259" key="4">
    <source>
        <dbReference type="PROSITE" id="PS50043"/>
    </source>
</evidence>
<evidence type="ECO:0000313" key="6">
    <source>
        <dbReference type="Proteomes" id="UP001549320"/>
    </source>
</evidence>
<dbReference type="PANTHER" id="PTHR44688">
    <property type="entry name" value="DNA-BINDING TRANSCRIPTIONAL ACTIVATOR DEVR_DOSR"/>
    <property type="match status" value="1"/>
</dbReference>
<evidence type="ECO:0000256" key="1">
    <source>
        <dbReference type="ARBA" id="ARBA00023015"/>
    </source>
</evidence>
<dbReference type="InterPro" id="IPR000792">
    <property type="entry name" value="Tscrpt_reg_LuxR_C"/>
</dbReference>
<dbReference type="SMART" id="SM00421">
    <property type="entry name" value="HTH_LUXR"/>
    <property type="match status" value="1"/>
</dbReference>
<keyword evidence="2 5" id="KW-0238">DNA-binding</keyword>
<protein>
    <submittedName>
        <fullName evidence="5">DNA-binding CsgD family transcriptional regulator</fullName>
    </submittedName>
</protein>
<dbReference type="Gene3D" id="1.10.10.10">
    <property type="entry name" value="Winged helix-like DNA-binding domain superfamily/Winged helix DNA-binding domain"/>
    <property type="match status" value="1"/>
</dbReference>
<organism evidence="5 6">
    <name type="scientific">Ottowia thiooxydans</name>
    <dbReference type="NCBI Taxonomy" id="219182"/>
    <lineage>
        <taxon>Bacteria</taxon>
        <taxon>Pseudomonadati</taxon>
        <taxon>Pseudomonadota</taxon>
        <taxon>Betaproteobacteria</taxon>
        <taxon>Burkholderiales</taxon>
        <taxon>Comamonadaceae</taxon>
        <taxon>Ottowia</taxon>
    </lineage>
</organism>
<sequence>MLPTPDSYNQLLLHLYRLSHELPLDRFQDAALELVKPVLPFDSSMWGSATLNPAGIDVHTIHLHRQPPEMLLAYEKVKHLDTAALQVARHPASTLGFHADSWFGSPEQEALRAYGKRFSQAHFFISGTFNPTTRFTRWLTLFRANDRAYGTETERVLLAGLMPHVQQALELNRLTHLNQAVVAAGHVAGRGAAIADLRGVLYHSDTAFEQALRAEWDDWRGHALPTVVMKTFLQGATRFMGRDQVLTLRVEHQLLFLQSRPRCAVDELTPREFTVAQLAARGNTHKEIADMLHRSPATVRTQIRSVYDKLCVGNVAGLIETLRLAE</sequence>
<evidence type="ECO:0000256" key="2">
    <source>
        <dbReference type="ARBA" id="ARBA00023125"/>
    </source>
</evidence>
<reference evidence="5 6" key="1">
    <citation type="submission" date="2024-06" db="EMBL/GenBank/DDBJ databases">
        <title>Sorghum-associated microbial communities from plants grown in Nebraska, USA.</title>
        <authorList>
            <person name="Schachtman D."/>
        </authorList>
    </citation>
    <scope>NUCLEOTIDE SEQUENCE [LARGE SCALE GENOMIC DNA]</scope>
    <source>
        <strain evidence="5 6">2709</strain>
    </source>
</reference>
<accession>A0ABV2QB32</accession>
<proteinExistence type="predicted"/>
<dbReference type="PRINTS" id="PR00038">
    <property type="entry name" value="HTHLUXR"/>
</dbReference>